<name>A0AB74UDX9_9GAMM</name>
<evidence type="ECO:0000256" key="1">
    <source>
        <dbReference type="ARBA" id="ARBA00004141"/>
    </source>
</evidence>
<evidence type="ECO:0000256" key="2">
    <source>
        <dbReference type="ARBA" id="ARBA00022692"/>
    </source>
</evidence>
<feature type="transmembrane region" description="Helical" evidence="5">
    <location>
        <begin position="50"/>
        <end position="69"/>
    </location>
</feature>
<organism evidence="7">
    <name type="scientific">Salinicola endophyticus</name>
    <dbReference type="NCBI Taxonomy" id="1949083"/>
    <lineage>
        <taxon>Bacteria</taxon>
        <taxon>Pseudomonadati</taxon>
        <taxon>Pseudomonadota</taxon>
        <taxon>Gammaproteobacteria</taxon>
        <taxon>Oceanospirillales</taxon>
        <taxon>Halomonadaceae</taxon>
        <taxon>Salinicola</taxon>
    </lineage>
</organism>
<keyword evidence="3 5" id="KW-1133">Transmembrane helix</keyword>
<evidence type="ECO:0000313" key="7">
    <source>
        <dbReference type="EMBL" id="XCJ78920.1"/>
    </source>
</evidence>
<evidence type="ECO:0000256" key="3">
    <source>
        <dbReference type="ARBA" id="ARBA00022989"/>
    </source>
</evidence>
<accession>A0AB74UDX9</accession>
<protein>
    <submittedName>
        <fullName evidence="7">NINE protein</fullName>
    </submittedName>
</protein>
<dbReference type="InterPro" id="IPR007829">
    <property type="entry name" value="TM2"/>
</dbReference>
<dbReference type="Pfam" id="PF05154">
    <property type="entry name" value="TM2"/>
    <property type="match status" value="1"/>
</dbReference>
<feature type="domain" description="TM2" evidence="6">
    <location>
        <begin position="46"/>
        <end position="96"/>
    </location>
</feature>
<dbReference type="EMBL" id="CP159578">
    <property type="protein sequence ID" value="XCJ78920.1"/>
    <property type="molecule type" value="Genomic_DNA"/>
</dbReference>
<dbReference type="AlphaFoldDB" id="A0AB74UDX9"/>
<sequence>MTQDVDTRPQPLSAGMIYCHGCGKPIHESARSCPNCGAVARGARSGRSKWSAAILAFFLGGFGVHRFYLGQPIVGLIYLLFCWTLVPALIAFFEFIYFLVISEEKFDQQYNR</sequence>
<feature type="transmembrane region" description="Helical" evidence="5">
    <location>
        <begin position="75"/>
        <end position="100"/>
    </location>
</feature>
<dbReference type="RefSeq" id="WP_051895831.1">
    <property type="nucleotide sequence ID" value="NZ_CP159578.1"/>
</dbReference>
<evidence type="ECO:0000256" key="4">
    <source>
        <dbReference type="ARBA" id="ARBA00023136"/>
    </source>
</evidence>
<gene>
    <name evidence="7" type="ORF">ABV408_15970</name>
</gene>
<reference evidence="7" key="1">
    <citation type="submission" date="2024-06" db="EMBL/GenBank/DDBJ databases">
        <title>Complete genome of Salinicola endophyticus HNIBRBA4755.</title>
        <authorList>
            <person name="Shin S.Y."/>
            <person name="Kang H."/>
            <person name="Song J."/>
        </authorList>
    </citation>
    <scope>NUCLEOTIDE SEQUENCE</scope>
    <source>
        <strain evidence="7">HNIBRBA4755</strain>
    </source>
</reference>
<dbReference type="GO" id="GO:0016020">
    <property type="term" value="C:membrane"/>
    <property type="evidence" value="ECO:0007669"/>
    <property type="project" value="UniProtKB-SubCell"/>
</dbReference>
<proteinExistence type="predicted"/>
<evidence type="ECO:0000256" key="5">
    <source>
        <dbReference type="SAM" id="Phobius"/>
    </source>
</evidence>
<keyword evidence="4 5" id="KW-0472">Membrane</keyword>
<keyword evidence="2 5" id="KW-0812">Transmembrane</keyword>
<evidence type="ECO:0000259" key="6">
    <source>
        <dbReference type="Pfam" id="PF05154"/>
    </source>
</evidence>
<comment type="subcellular location">
    <subcellularLocation>
        <location evidence="1">Membrane</location>
        <topology evidence="1">Multi-pass membrane protein</topology>
    </subcellularLocation>
</comment>